<evidence type="ECO:0008006" key="12">
    <source>
        <dbReference type="Google" id="ProtNLM"/>
    </source>
</evidence>
<feature type="domain" description="[F-actin]-monooxygenase MICAL1-3-like Rossman" evidence="8">
    <location>
        <begin position="562"/>
        <end position="633"/>
    </location>
</feature>
<keyword evidence="11" id="KW-1185">Reference proteome</keyword>
<evidence type="ECO:0000256" key="6">
    <source>
        <dbReference type="SAM" id="MobiDB-lite"/>
    </source>
</evidence>
<dbReference type="InterPro" id="IPR036188">
    <property type="entry name" value="FAD/NAD-bd_sf"/>
</dbReference>
<evidence type="ECO:0000256" key="3">
    <source>
        <dbReference type="ARBA" id="ARBA00022490"/>
    </source>
</evidence>
<keyword evidence="4" id="KW-0969">Cilium</keyword>
<keyword evidence="3" id="KW-0963">Cytoplasm</keyword>
<evidence type="ECO:0000256" key="5">
    <source>
        <dbReference type="ARBA" id="ARBA00023273"/>
    </source>
</evidence>
<sequence length="799" mass="87590">RELAAFSAAHASSFTSYLPGGECDHRWQPLHAEYREIFEKHVQRFLARESMKEQEFLALTRRYSKNVCGEEAEEWGNFVRQLTMCEDFSHFLEFMKSQEAPGLSSGPSPPEPSSSTSGQHQHLDVSDEMAAFFRCLQHNTARQALADFVLTHALEFVVRSKEHRHEWYLLYQEFGRLFEQSASAALEEAGLSLESLASFMVQTLPYLERSYEIQDFLDVCVPAEDYLSFVDLMKGAGAAALEGSAEVQGSMQERAELEAGEQQQLPGSISTHAQAQAQTHAGEQLAANAHEQEMPPAESQEEVGQRSAEFLAELSALERTQVVRLAFRDFLDAPDAEPAMVCFHQLLGLWPGGLPHTSPGSLFFSELNAAVRPELDRRLSGILDCVERRLTEKGVAAPHGRYCAGPLAGVHCVVCGAGPVGLRAAIELRALGAEVSVFEKRRQFSRLNRLKLWEWVKFDLIGWGARQLMPKFGASAGHLHIGIRQLQLLLWKICLLLGVNVQVGVELFEAPDSVLVVRGADSDHPVTVVPCDLLLEAGGPNSLAWPSAGLSFDVTGTAQATGLVANFERRPGLGEELKEFSWARQFNRELFARLQSELHADLENIVYLRGEEAHYFVMTPRHQGLVAAGILAAVGSPLSSASKEALQVHARAIASFFGLPEACGFAAPTQLFDFSKRRSCRVAMQTLGPGGSGSGGPLLVAVVGDALLEPFWPEGLGITRGFLGALDSAWELSSLRAADFEAARSGQSTGALEAACRAREKACKLLKQIGAANQNQYLLADDRAYGLDPRTRYKHHLLA</sequence>
<accession>A0A813ESI3</accession>
<keyword evidence="5" id="KW-0966">Cell projection</keyword>
<evidence type="ECO:0000256" key="1">
    <source>
        <dbReference type="ARBA" id="ARBA00004138"/>
    </source>
</evidence>
<dbReference type="EMBL" id="CAJNNV010017132">
    <property type="protein sequence ID" value="CAE8604938.1"/>
    <property type="molecule type" value="Genomic_DNA"/>
</dbReference>
<feature type="compositionally biased region" description="Low complexity" evidence="6">
    <location>
        <begin position="271"/>
        <end position="281"/>
    </location>
</feature>
<evidence type="ECO:0000259" key="8">
    <source>
        <dbReference type="Pfam" id="PF25413"/>
    </source>
</evidence>
<evidence type="ECO:0000313" key="10">
    <source>
        <dbReference type="EMBL" id="CAE8703125.1"/>
    </source>
</evidence>
<dbReference type="Proteomes" id="UP000626109">
    <property type="component" value="Unassembled WGS sequence"/>
</dbReference>
<dbReference type="GO" id="GO:0005737">
    <property type="term" value="C:cytoplasm"/>
    <property type="evidence" value="ECO:0007669"/>
    <property type="project" value="UniProtKB-SubCell"/>
</dbReference>
<name>A0A813ESI3_POLGL</name>
<protein>
    <recommendedName>
        <fullName evidence="12">Cilia- and flagella-associated protein 36</fullName>
    </recommendedName>
</protein>
<dbReference type="InterPro" id="IPR023379">
    <property type="entry name" value="BART_dom"/>
</dbReference>
<reference evidence="9" key="1">
    <citation type="submission" date="2021-02" db="EMBL/GenBank/DDBJ databases">
        <authorList>
            <person name="Dougan E. K."/>
            <person name="Rhodes N."/>
            <person name="Thang M."/>
            <person name="Chan C."/>
        </authorList>
    </citation>
    <scope>NUCLEOTIDE SEQUENCE</scope>
</reference>
<dbReference type="AlphaFoldDB" id="A0A813ESI3"/>
<dbReference type="Gene3D" id="1.20.1520.10">
    <property type="entry name" value="ADP-ribosylation factor-like 2-binding protein, domain"/>
    <property type="match status" value="2"/>
</dbReference>
<organism evidence="9 11">
    <name type="scientific">Polarella glacialis</name>
    <name type="common">Dinoflagellate</name>
    <dbReference type="NCBI Taxonomy" id="89957"/>
    <lineage>
        <taxon>Eukaryota</taxon>
        <taxon>Sar</taxon>
        <taxon>Alveolata</taxon>
        <taxon>Dinophyceae</taxon>
        <taxon>Suessiales</taxon>
        <taxon>Suessiaceae</taxon>
        <taxon>Polarella</taxon>
    </lineage>
</organism>
<dbReference type="GO" id="GO:0005929">
    <property type="term" value="C:cilium"/>
    <property type="evidence" value="ECO:0007669"/>
    <property type="project" value="UniProtKB-SubCell"/>
</dbReference>
<dbReference type="InterPro" id="IPR042541">
    <property type="entry name" value="BART_sf"/>
</dbReference>
<comment type="subcellular location">
    <subcellularLocation>
        <location evidence="1">Cell projection</location>
        <location evidence="1">Cilium</location>
    </subcellularLocation>
    <subcellularLocation>
        <location evidence="2">Cytoplasm</location>
    </subcellularLocation>
</comment>
<evidence type="ECO:0000256" key="4">
    <source>
        <dbReference type="ARBA" id="ARBA00023069"/>
    </source>
</evidence>
<dbReference type="EMBL" id="CAJNNW010030327">
    <property type="protein sequence ID" value="CAE8703125.1"/>
    <property type="molecule type" value="Genomic_DNA"/>
</dbReference>
<feature type="region of interest" description="Disordered" evidence="6">
    <location>
        <begin position="99"/>
        <end position="121"/>
    </location>
</feature>
<dbReference type="Gene3D" id="3.50.50.60">
    <property type="entry name" value="FAD/NAD(P)-binding domain"/>
    <property type="match status" value="1"/>
</dbReference>
<dbReference type="Pfam" id="PF25413">
    <property type="entry name" value="Rossman_Mical"/>
    <property type="match status" value="1"/>
</dbReference>
<evidence type="ECO:0000259" key="7">
    <source>
        <dbReference type="Pfam" id="PF11527"/>
    </source>
</evidence>
<evidence type="ECO:0000313" key="11">
    <source>
        <dbReference type="Proteomes" id="UP000654075"/>
    </source>
</evidence>
<proteinExistence type="predicted"/>
<gene>
    <name evidence="9" type="ORF">PGLA1383_LOCUS23077</name>
    <name evidence="10" type="ORF">PGLA2088_LOCUS32724</name>
</gene>
<comment type="caution">
    <text evidence="9">The sequence shown here is derived from an EMBL/GenBank/DDBJ whole genome shotgun (WGS) entry which is preliminary data.</text>
</comment>
<dbReference type="OrthoDB" id="438855at2759"/>
<feature type="compositionally biased region" description="Polar residues" evidence="6">
    <location>
        <begin position="261"/>
        <end position="270"/>
    </location>
</feature>
<dbReference type="Pfam" id="PF11527">
    <property type="entry name" value="ARL2_Bind_BART"/>
    <property type="match status" value="2"/>
</dbReference>
<evidence type="ECO:0000313" key="9">
    <source>
        <dbReference type="EMBL" id="CAE8604938.1"/>
    </source>
</evidence>
<feature type="domain" description="BART" evidence="7">
    <location>
        <begin position="21"/>
        <end position="99"/>
    </location>
</feature>
<evidence type="ECO:0000256" key="2">
    <source>
        <dbReference type="ARBA" id="ARBA00004496"/>
    </source>
</evidence>
<feature type="non-terminal residue" evidence="9">
    <location>
        <position position="1"/>
    </location>
</feature>
<feature type="region of interest" description="Disordered" evidence="6">
    <location>
        <begin position="247"/>
        <end position="282"/>
    </location>
</feature>
<dbReference type="InterPro" id="IPR057494">
    <property type="entry name" value="Rossman_Mical"/>
</dbReference>
<dbReference type="SUPFAM" id="SSF51905">
    <property type="entry name" value="FAD/NAD(P)-binding domain"/>
    <property type="match status" value="1"/>
</dbReference>
<dbReference type="Proteomes" id="UP000654075">
    <property type="component" value="Unassembled WGS sequence"/>
</dbReference>
<feature type="domain" description="BART" evidence="7">
    <location>
        <begin position="143"/>
        <end position="234"/>
    </location>
</feature>